<dbReference type="InterPro" id="IPR013320">
    <property type="entry name" value="ConA-like_dom_sf"/>
</dbReference>
<keyword evidence="8" id="KW-1185">Reference proteome</keyword>
<accession>R7YMM7</accession>
<evidence type="ECO:0000259" key="6">
    <source>
        <dbReference type="Pfam" id="PF08244"/>
    </source>
</evidence>
<dbReference type="InterPro" id="IPR023296">
    <property type="entry name" value="Glyco_hydro_beta-prop_sf"/>
</dbReference>
<dbReference type="eggNOG" id="KOG0228">
    <property type="taxonomic scope" value="Eukaryota"/>
</dbReference>
<dbReference type="GO" id="GO:0005737">
    <property type="term" value="C:cytoplasm"/>
    <property type="evidence" value="ECO:0007669"/>
    <property type="project" value="TreeGrafter"/>
</dbReference>
<keyword evidence="3 4" id="KW-0326">Glycosidase</keyword>
<evidence type="ECO:0000313" key="7">
    <source>
        <dbReference type="EMBL" id="EON63098.1"/>
    </source>
</evidence>
<reference evidence="8" key="1">
    <citation type="submission" date="2012-06" db="EMBL/GenBank/DDBJ databases">
        <title>The genome sequence of Coniosporium apollinis CBS 100218.</title>
        <authorList>
            <consortium name="The Broad Institute Genome Sequencing Platform"/>
            <person name="Cuomo C."/>
            <person name="Gorbushina A."/>
            <person name="Noack S."/>
            <person name="Walker B."/>
            <person name="Young S.K."/>
            <person name="Zeng Q."/>
            <person name="Gargeya S."/>
            <person name="Fitzgerald M."/>
            <person name="Haas B."/>
            <person name="Abouelleil A."/>
            <person name="Alvarado L."/>
            <person name="Arachchi H.M."/>
            <person name="Berlin A.M."/>
            <person name="Chapman S.B."/>
            <person name="Goldberg J."/>
            <person name="Griggs A."/>
            <person name="Gujja S."/>
            <person name="Hansen M."/>
            <person name="Howarth C."/>
            <person name="Imamovic A."/>
            <person name="Larimer J."/>
            <person name="McCowan C."/>
            <person name="Montmayeur A."/>
            <person name="Murphy C."/>
            <person name="Neiman D."/>
            <person name="Pearson M."/>
            <person name="Priest M."/>
            <person name="Roberts A."/>
            <person name="Saif S."/>
            <person name="Shea T."/>
            <person name="Sisk P."/>
            <person name="Sykes S."/>
            <person name="Wortman J."/>
            <person name="Nusbaum C."/>
            <person name="Birren B."/>
        </authorList>
    </citation>
    <scope>NUCLEOTIDE SEQUENCE [LARGE SCALE GENOMIC DNA]</scope>
    <source>
        <strain evidence="8">CBS 100218</strain>
    </source>
</reference>
<dbReference type="InterPro" id="IPR001362">
    <property type="entry name" value="Glyco_hydro_32"/>
</dbReference>
<dbReference type="AlphaFoldDB" id="R7YMM7"/>
<evidence type="ECO:0000256" key="2">
    <source>
        <dbReference type="ARBA" id="ARBA00022801"/>
    </source>
</evidence>
<dbReference type="HOGENOM" id="CLU_001528_3_0_1"/>
<dbReference type="Pfam" id="PF08244">
    <property type="entry name" value="Glyco_hydro_32C"/>
    <property type="match status" value="1"/>
</dbReference>
<dbReference type="PANTHER" id="PTHR42800">
    <property type="entry name" value="EXOINULINASE INUD (AFU_ORTHOLOGUE AFUA_5G00480)"/>
    <property type="match status" value="1"/>
</dbReference>
<dbReference type="Gene3D" id="2.60.120.560">
    <property type="entry name" value="Exo-inulinase, domain 1"/>
    <property type="match status" value="1"/>
</dbReference>
<dbReference type="InterPro" id="IPR013148">
    <property type="entry name" value="Glyco_hydro_32_N"/>
</dbReference>
<dbReference type="RefSeq" id="XP_007778415.1">
    <property type="nucleotide sequence ID" value="XM_007780225.1"/>
</dbReference>
<gene>
    <name evidence="7" type="ORF">W97_02325</name>
</gene>
<protein>
    <recommendedName>
        <fullName evidence="9">Glycosyl hydrolase family 32 N-terminal domain-containing protein</fullName>
    </recommendedName>
</protein>
<organism evidence="7 8">
    <name type="scientific">Coniosporium apollinis (strain CBS 100218)</name>
    <name type="common">Rock-inhabiting black yeast</name>
    <dbReference type="NCBI Taxonomy" id="1168221"/>
    <lineage>
        <taxon>Eukaryota</taxon>
        <taxon>Fungi</taxon>
        <taxon>Dikarya</taxon>
        <taxon>Ascomycota</taxon>
        <taxon>Pezizomycotina</taxon>
        <taxon>Dothideomycetes</taxon>
        <taxon>Dothideomycetes incertae sedis</taxon>
        <taxon>Coniosporium</taxon>
    </lineage>
</organism>
<comment type="similarity">
    <text evidence="1 4">Belongs to the glycosyl hydrolase 32 family.</text>
</comment>
<dbReference type="Pfam" id="PF00251">
    <property type="entry name" value="Glyco_hydro_32N"/>
    <property type="match status" value="1"/>
</dbReference>
<keyword evidence="2 4" id="KW-0378">Hydrolase</keyword>
<dbReference type="PANTHER" id="PTHR42800:SF1">
    <property type="entry name" value="EXOINULINASE INUD (AFU_ORTHOLOGUE AFUA_5G00480)"/>
    <property type="match status" value="1"/>
</dbReference>
<proteinExistence type="inferred from homology"/>
<dbReference type="InterPro" id="IPR013189">
    <property type="entry name" value="Glyco_hydro_32_C"/>
</dbReference>
<evidence type="ECO:0000256" key="1">
    <source>
        <dbReference type="ARBA" id="ARBA00009902"/>
    </source>
</evidence>
<dbReference type="EMBL" id="JH767561">
    <property type="protein sequence ID" value="EON63098.1"/>
    <property type="molecule type" value="Genomic_DNA"/>
</dbReference>
<feature type="domain" description="Glycosyl hydrolase family 32 N-terminal" evidence="5">
    <location>
        <begin position="1"/>
        <end position="321"/>
    </location>
</feature>
<dbReference type="STRING" id="1168221.R7YMM7"/>
<dbReference type="GeneID" id="19899636"/>
<dbReference type="OMA" id="VFWHDES"/>
<dbReference type="CDD" id="cd18622">
    <property type="entry name" value="GH32_Inu-like"/>
    <property type="match status" value="1"/>
</dbReference>
<dbReference type="SUPFAM" id="SSF49899">
    <property type="entry name" value="Concanavalin A-like lectins/glucanases"/>
    <property type="match status" value="1"/>
</dbReference>
<dbReference type="Proteomes" id="UP000016924">
    <property type="component" value="Unassembled WGS sequence"/>
</dbReference>
<evidence type="ECO:0000313" key="8">
    <source>
        <dbReference type="Proteomes" id="UP000016924"/>
    </source>
</evidence>
<dbReference type="Gene3D" id="2.115.10.20">
    <property type="entry name" value="Glycosyl hydrolase domain, family 43"/>
    <property type="match status" value="1"/>
</dbReference>
<dbReference type="SUPFAM" id="SSF75005">
    <property type="entry name" value="Arabinanase/levansucrase/invertase"/>
    <property type="match status" value="1"/>
</dbReference>
<evidence type="ECO:0008006" key="9">
    <source>
        <dbReference type="Google" id="ProtNLM"/>
    </source>
</evidence>
<evidence type="ECO:0000256" key="4">
    <source>
        <dbReference type="RuleBase" id="RU362110"/>
    </source>
</evidence>
<dbReference type="GO" id="GO:0005987">
    <property type="term" value="P:sucrose catabolic process"/>
    <property type="evidence" value="ECO:0007669"/>
    <property type="project" value="TreeGrafter"/>
</dbReference>
<evidence type="ECO:0000256" key="3">
    <source>
        <dbReference type="ARBA" id="ARBA00023295"/>
    </source>
</evidence>
<sequence>MSWGHAVSTDLTRWTQLPDPLGLRAVGYESGTVTEAFFSGGAISDPENTSGFATDEHGALVAIFTLFYPRDITHANGQCIRAGTQAQGIAYSNDDGLTWTQYSGNPVIPSPPTAYADQYADFRDPAVFWHAASRNWIMVLALSVLHKLLIYTSPDLKNWTQVSEFGPLNAVGGKWECPNLFPLPVDGDAGKLKWVMIISLDPGGPVVGSGTQYVVGDFDGRSFTADAESIHAGPTADSNFSSDSGLPAYIQTANWMDHGPDFYAPISWTGVPDYGRVAIAWMSNWDYARDIPTEPWRGAMSVPRVLELRTIGGKLRLVQRPVDGFEGLMRPEPLFAKAWASVSAGRVALDASGKALDVRLSFCAEGSTGVFGIALRAGRGQETVVGYEFETARMYVDRRNSGSAFVTKAFPGMYYAPLTAGDDDRVRIRVLLDWSSVEVFGGLGESTITAQIFPDDEGTGITMFSTGVAEQVEVEVRSVNLAW</sequence>
<dbReference type="GO" id="GO:0004575">
    <property type="term" value="F:sucrose alpha-glucosidase activity"/>
    <property type="evidence" value="ECO:0007669"/>
    <property type="project" value="TreeGrafter"/>
</dbReference>
<dbReference type="SMART" id="SM00640">
    <property type="entry name" value="Glyco_32"/>
    <property type="match status" value="1"/>
</dbReference>
<name>R7YMM7_CONA1</name>
<dbReference type="OrthoDB" id="202537at2759"/>
<evidence type="ECO:0000259" key="5">
    <source>
        <dbReference type="Pfam" id="PF00251"/>
    </source>
</evidence>
<feature type="domain" description="Glycosyl hydrolase family 32 C-terminal" evidence="6">
    <location>
        <begin position="348"/>
        <end position="475"/>
    </location>
</feature>